<sequence>MTRLLPFALAALTALPAAAQTAGNGLTFGGEVKLEYLDANPRVWAFDGDVGMSWRSGGLLGFDAALDTTYLDDGTDLTNVWAALVLSTGAGEFAVGAPRPLLETQRVMPRFSSSRVFDLELSFLRGPITPLVSGEDNGVTPGLTYLNTAGSLTYGAGYHYLNDGDGLGVFEGVMQYKAGPTTLFITGELADVDGPNAALLQIGAFHDADRYDLGAAFAHFVRSDGNDSLRLYGSFDVVPSLTVRGDVVLVQDSRDIYSLSASYGLSNGLFVEGGGTKIQNGPETYDIGVGFKF</sequence>
<dbReference type="InterPro" id="IPR023614">
    <property type="entry name" value="Porin_dom_sf"/>
</dbReference>
<keyword evidence="3" id="KW-1185">Reference proteome</keyword>
<protein>
    <recommendedName>
        <fullName evidence="4">Porin</fullName>
    </recommendedName>
</protein>
<evidence type="ECO:0008006" key="4">
    <source>
        <dbReference type="Google" id="ProtNLM"/>
    </source>
</evidence>
<dbReference type="Gene3D" id="2.40.160.10">
    <property type="entry name" value="Porin"/>
    <property type="match status" value="1"/>
</dbReference>
<organism evidence="2 3">
    <name type="scientific">Rhodobacter calidifons</name>
    <dbReference type="NCBI Taxonomy" id="2715277"/>
    <lineage>
        <taxon>Bacteria</taxon>
        <taxon>Pseudomonadati</taxon>
        <taxon>Pseudomonadota</taxon>
        <taxon>Alphaproteobacteria</taxon>
        <taxon>Rhodobacterales</taxon>
        <taxon>Rhodobacter group</taxon>
        <taxon>Rhodobacter</taxon>
    </lineage>
</organism>
<dbReference type="EMBL" id="JAANHS010000008">
    <property type="protein sequence ID" value="NHB77454.1"/>
    <property type="molecule type" value="Genomic_DNA"/>
</dbReference>
<comment type="caution">
    <text evidence="2">The sequence shown here is derived from an EMBL/GenBank/DDBJ whole genome shotgun (WGS) entry which is preliminary data.</text>
</comment>
<feature type="chain" id="PRO_5046363995" description="Porin" evidence="1">
    <location>
        <begin position="20"/>
        <end position="293"/>
    </location>
</feature>
<evidence type="ECO:0000256" key="1">
    <source>
        <dbReference type="SAM" id="SignalP"/>
    </source>
</evidence>
<feature type="signal peptide" evidence="1">
    <location>
        <begin position="1"/>
        <end position="19"/>
    </location>
</feature>
<dbReference type="SUPFAM" id="SSF56935">
    <property type="entry name" value="Porins"/>
    <property type="match status" value="1"/>
</dbReference>
<name>A0ABX0G896_9RHOB</name>
<reference evidence="2 3" key="1">
    <citation type="journal article" date="2022" name="Microorganisms">
        <title>Genome Sequence and Characterization of a Xanthorhodopsin-Containing, Aerobic Anoxygenic Phototrophic Rhodobacter Species, Isolated from Mesophilic Conditions at Yellowstone National Park.</title>
        <authorList>
            <person name="Kyndt J.A."/>
            <person name="Robertson S."/>
            <person name="Shoffstall I.B."/>
            <person name="Ramaley R.F."/>
            <person name="Meyer T.E."/>
        </authorList>
    </citation>
    <scope>NUCLEOTIDE SEQUENCE [LARGE SCALE GENOMIC DNA]</scope>
    <source>
        <strain evidence="2 3">M37P</strain>
    </source>
</reference>
<evidence type="ECO:0000313" key="2">
    <source>
        <dbReference type="EMBL" id="NHB77454.1"/>
    </source>
</evidence>
<evidence type="ECO:0000313" key="3">
    <source>
        <dbReference type="Proteomes" id="UP001515660"/>
    </source>
</evidence>
<proteinExistence type="predicted"/>
<accession>A0ABX0G896</accession>
<dbReference type="Proteomes" id="UP001515660">
    <property type="component" value="Unassembled WGS sequence"/>
</dbReference>
<dbReference type="RefSeq" id="WP_166403479.1">
    <property type="nucleotide sequence ID" value="NZ_JAANHS010000008.1"/>
</dbReference>
<keyword evidence="1" id="KW-0732">Signal</keyword>
<gene>
    <name evidence="2" type="ORF">G8O29_11965</name>
</gene>